<evidence type="ECO:0000313" key="2">
    <source>
        <dbReference type="Proteomes" id="UP000018144"/>
    </source>
</evidence>
<dbReference type="PANTHER" id="PTHR42093:SF1">
    <property type="match status" value="1"/>
</dbReference>
<evidence type="ECO:0000313" key="1">
    <source>
        <dbReference type="EMBL" id="CCX06591.1"/>
    </source>
</evidence>
<dbReference type="AlphaFoldDB" id="U4KXP0"/>
<name>U4KXP0_PYROM</name>
<organism evidence="1 2">
    <name type="scientific">Pyronema omphalodes (strain CBS 100304)</name>
    <name type="common">Pyronema confluens</name>
    <dbReference type="NCBI Taxonomy" id="1076935"/>
    <lineage>
        <taxon>Eukaryota</taxon>
        <taxon>Fungi</taxon>
        <taxon>Dikarya</taxon>
        <taxon>Ascomycota</taxon>
        <taxon>Pezizomycotina</taxon>
        <taxon>Pezizomycetes</taxon>
        <taxon>Pezizales</taxon>
        <taxon>Pyronemataceae</taxon>
        <taxon>Pyronema</taxon>
    </lineage>
</organism>
<dbReference type="InterPro" id="IPR056539">
    <property type="entry name" value="NuiA-like"/>
</dbReference>
<gene>
    <name evidence="1" type="ORF">PCON_06178</name>
</gene>
<dbReference type="PANTHER" id="PTHR42093">
    <property type="match status" value="1"/>
</dbReference>
<proteinExistence type="predicted"/>
<keyword evidence="2" id="KW-1185">Reference proteome</keyword>
<reference evidence="1 2" key="1">
    <citation type="journal article" date="2013" name="PLoS Genet.">
        <title>The genome and development-dependent transcriptomes of Pyronema confluens: a window into fungal evolution.</title>
        <authorList>
            <person name="Traeger S."/>
            <person name="Altegoer F."/>
            <person name="Freitag M."/>
            <person name="Gabaldon T."/>
            <person name="Kempken F."/>
            <person name="Kumar A."/>
            <person name="Marcet-Houben M."/>
            <person name="Poggeler S."/>
            <person name="Stajich J.E."/>
            <person name="Nowrousian M."/>
        </authorList>
    </citation>
    <scope>NUCLEOTIDE SEQUENCE [LARGE SCALE GENOMIC DNA]</scope>
    <source>
        <strain evidence="2">CBS 100304</strain>
        <tissue evidence="1">Vegetative mycelium</tissue>
    </source>
</reference>
<dbReference type="Pfam" id="PF23151">
    <property type="entry name" value="NuiA_2"/>
    <property type="match status" value="1"/>
</dbReference>
<sequence length="233" mass="26064">MRLKLTIPTRSLLRHTPQTRAISHLHFHRSSLSITNLQAVTASITNTIPITTTTTTRLFSTTTPTNMSSDADYMAFLQKQQQRAEALAATTTIGDLGEKEVKVLGTGEEPHSAIRNLLNTDVEKSYYSSGLEIEEFKDITLEWGKEEMPTEDEFATLLSTGPVTKEPFSSWDPRGNYKETEIAIKKASGADEVSVYRVSREGARYEYFVLAKVVKSPRLVGVRFKAIEDVDDE</sequence>
<dbReference type="OrthoDB" id="5366485at2759"/>
<dbReference type="Proteomes" id="UP000018144">
    <property type="component" value="Unassembled WGS sequence"/>
</dbReference>
<protein>
    <submittedName>
        <fullName evidence="1">Uncharacterized protein</fullName>
    </submittedName>
</protein>
<accession>U4KXP0</accession>
<dbReference type="STRING" id="1076935.U4KXP0"/>
<dbReference type="EMBL" id="HF935300">
    <property type="protein sequence ID" value="CCX06591.1"/>
    <property type="molecule type" value="Genomic_DNA"/>
</dbReference>